<organism evidence="3 4">
    <name type="scientific">Conchiformibius steedae DSM 2580</name>
    <dbReference type="NCBI Taxonomy" id="1121352"/>
    <lineage>
        <taxon>Bacteria</taxon>
        <taxon>Pseudomonadati</taxon>
        <taxon>Pseudomonadota</taxon>
        <taxon>Betaproteobacteria</taxon>
        <taxon>Neisseriales</taxon>
        <taxon>Neisseriaceae</taxon>
        <taxon>Conchiformibius</taxon>
    </lineage>
</organism>
<dbReference type="PANTHER" id="PTHR34068">
    <property type="entry name" value="UPF0145 PROTEIN YBJQ"/>
    <property type="match status" value="1"/>
</dbReference>
<dbReference type="RefSeq" id="WP_051531935.1">
    <property type="nucleotide sequence ID" value="NZ_CP097501.1"/>
</dbReference>
<dbReference type="InterPro" id="IPR002765">
    <property type="entry name" value="UPF0145_YbjQ-like"/>
</dbReference>
<name>A0AAE9HXY3_9NEIS</name>
<comment type="similarity">
    <text evidence="1">Belongs to the UPF0145 family.</text>
</comment>
<keyword evidence="2" id="KW-0812">Transmembrane</keyword>
<proteinExistence type="inferred from homology"/>
<keyword evidence="2" id="KW-0472">Membrane</keyword>
<dbReference type="Gene3D" id="3.30.110.70">
    <property type="entry name" value="Hypothetical protein apc22750. Chain B"/>
    <property type="match status" value="1"/>
</dbReference>
<protein>
    <submittedName>
        <fullName evidence="3">YbjQ family protein</fullName>
    </submittedName>
</protein>
<accession>A0AAE9HXY3</accession>
<evidence type="ECO:0000313" key="4">
    <source>
        <dbReference type="Proteomes" id="UP001056819"/>
    </source>
</evidence>
<feature type="transmembrane region" description="Helical" evidence="2">
    <location>
        <begin position="6"/>
        <end position="29"/>
    </location>
</feature>
<dbReference type="SUPFAM" id="SSF117782">
    <property type="entry name" value="YbjQ-like"/>
    <property type="match status" value="1"/>
</dbReference>
<sequence>MSEETWWVMGITLFPYLLPVVLLVLGFVFGSRAEKKHYASILAREEQLRHIMVLSVKRPPKSFAEQQMVMGSVVVSSDYFTRLLAWFRNIFGGNVRSYETLLDRARREAILRMKAQADEIGAEMVLNMKFETATLGSPNQPQQQGALGTVEVLAYGTAGKIRRAPATR</sequence>
<reference evidence="3" key="1">
    <citation type="submission" date="2022-05" db="EMBL/GenBank/DDBJ databases">
        <title>Alysiella filiformis genome sequencing.</title>
        <authorList>
            <person name="Viehboeck T."/>
        </authorList>
    </citation>
    <scope>NUCLEOTIDE SEQUENCE</scope>
    <source>
        <strain evidence="3">DSM 2580</strain>
    </source>
</reference>
<dbReference type="Proteomes" id="UP001056819">
    <property type="component" value="Chromosome"/>
</dbReference>
<dbReference type="InterPro" id="IPR035439">
    <property type="entry name" value="UPF0145_dom_sf"/>
</dbReference>
<dbReference type="AlphaFoldDB" id="A0AAE9HXY3"/>
<gene>
    <name evidence="3" type="ORF">LNQ82_08250</name>
</gene>
<dbReference type="EMBL" id="CP097501">
    <property type="protein sequence ID" value="URD67171.1"/>
    <property type="molecule type" value="Genomic_DNA"/>
</dbReference>
<keyword evidence="2" id="KW-1133">Transmembrane helix</keyword>
<evidence type="ECO:0000256" key="2">
    <source>
        <dbReference type="SAM" id="Phobius"/>
    </source>
</evidence>
<evidence type="ECO:0000256" key="1">
    <source>
        <dbReference type="ARBA" id="ARBA00010751"/>
    </source>
</evidence>
<evidence type="ECO:0000313" key="3">
    <source>
        <dbReference type="EMBL" id="URD67171.1"/>
    </source>
</evidence>
<dbReference type="Pfam" id="PF01906">
    <property type="entry name" value="YbjQ_1"/>
    <property type="match status" value="1"/>
</dbReference>